<evidence type="ECO:0000313" key="3">
    <source>
        <dbReference type="Proteomes" id="UP000462435"/>
    </source>
</evidence>
<name>A0A7V8FX84_9BURK</name>
<organism evidence="2 3">
    <name type="scientific">Herbaspirillum frisingense</name>
    <dbReference type="NCBI Taxonomy" id="92645"/>
    <lineage>
        <taxon>Bacteria</taxon>
        <taxon>Pseudomonadati</taxon>
        <taxon>Pseudomonadota</taxon>
        <taxon>Betaproteobacteria</taxon>
        <taxon>Burkholderiales</taxon>
        <taxon>Oxalobacteraceae</taxon>
        <taxon>Herbaspirillum</taxon>
    </lineage>
</organism>
<evidence type="ECO:0008006" key="4">
    <source>
        <dbReference type="Google" id="ProtNLM"/>
    </source>
</evidence>
<feature type="transmembrane region" description="Helical" evidence="1">
    <location>
        <begin position="6"/>
        <end position="30"/>
    </location>
</feature>
<dbReference type="InterPro" id="IPR013362">
    <property type="entry name" value="Pilus_4_PilV"/>
</dbReference>
<reference evidence="3" key="1">
    <citation type="journal article" date="2020" name="MBio">
        <title>Horizontal gene transfer to a defensive symbiont with a reduced genome amongst a multipartite beetle microbiome.</title>
        <authorList>
            <person name="Waterworth S.C."/>
            <person name="Florez L.V."/>
            <person name="Rees E.R."/>
            <person name="Hertweck C."/>
            <person name="Kaltenpoth M."/>
            <person name="Kwan J.C."/>
        </authorList>
    </citation>
    <scope>NUCLEOTIDE SEQUENCE [LARGE SCALE GENOMIC DNA]</scope>
</reference>
<protein>
    <recommendedName>
        <fullName evidence="4">Type IV pilus modification protein PilV</fullName>
    </recommendedName>
</protein>
<comment type="caution">
    <text evidence="2">The sequence shown here is derived from an EMBL/GenBank/DDBJ whole genome shotgun (WGS) entry which is preliminary data.</text>
</comment>
<gene>
    <name evidence="2" type="ORF">GAK35_01887</name>
</gene>
<keyword evidence="1" id="KW-0472">Membrane</keyword>
<dbReference type="NCBIfam" id="TIGR02523">
    <property type="entry name" value="type_IV_pilV"/>
    <property type="match status" value="1"/>
</dbReference>
<dbReference type="Proteomes" id="UP000462435">
    <property type="component" value="Unassembled WGS sequence"/>
</dbReference>
<dbReference type="InterPro" id="IPR045584">
    <property type="entry name" value="Pilin-like"/>
</dbReference>
<dbReference type="SUPFAM" id="SSF54523">
    <property type="entry name" value="Pili subunits"/>
    <property type="match status" value="1"/>
</dbReference>
<dbReference type="AlphaFoldDB" id="A0A7V8FX84"/>
<keyword evidence="1" id="KW-0812">Transmembrane</keyword>
<proteinExistence type="predicted"/>
<dbReference type="NCBIfam" id="TIGR02532">
    <property type="entry name" value="IV_pilin_GFxxxE"/>
    <property type="match status" value="1"/>
</dbReference>
<keyword evidence="1" id="KW-1133">Transmembrane helix</keyword>
<accession>A0A7V8FX84</accession>
<sequence length="171" mass="17937">MSSSSSGFTMLEVLVAMLVIGTGALAMIMLQLHALRSSRENSLQATATMMAQELAELRAAYRPTADAADPYLFVFDASRPIPVAADCASAPCDADAFAAAAIGDWNTRLARDFPAARAVVCRDGRADAHADWRCDGDPAAPAVLKLSWRRALSGGAPEATATPLMAIVLGR</sequence>
<dbReference type="EMBL" id="WNDX01000048">
    <property type="protein sequence ID" value="KAF1044099.1"/>
    <property type="molecule type" value="Genomic_DNA"/>
</dbReference>
<evidence type="ECO:0000256" key="1">
    <source>
        <dbReference type="SAM" id="Phobius"/>
    </source>
</evidence>
<dbReference type="InterPro" id="IPR012902">
    <property type="entry name" value="N_methyl_site"/>
</dbReference>
<evidence type="ECO:0000313" key="2">
    <source>
        <dbReference type="EMBL" id="KAF1044099.1"/>
    </source>
</evidence>
<dbReference type="Pfam" id="PF07963">
    <property type="entry name" value="N_methyl"/>
    <property type="match status" value="1"/>
</dbReference>